<proteinExistence type="predicted"/>
<gene>
    <name evidence="3" type="ORF">XENOCAPTIV_029481</name>
</gene>
<protein>
    <recommendedName>
        <fullName evidence="2">J domain-containing protein</fullName>
    </recommendedName>
</protein>
<accession>A0ABV0RXQ7</accession>
<reference evidence="3 4" key="1">
    <citation type="submission" date="2021-06" db="EMBL/GenBank/DDBJ databases">
        <authorList>
            <person name="Palmer J.M."/>
        </authorList>
    </citation>
    <scope>NUCLEOTIDE SEQUENCE [LARGE SCALE GENOMIC DNA]</scope>
    <source>
        <strain evidence="3 4">XC_2019</strain>
        <tissue evidence="3">Muscle</tissue>
    </source>
</reference>
<evidence type="ECO:0000313" key="4">
    <source>
        <dbReference type="Proteomes" id="UP001434883"/>
    </source>
</evidence>
<dbReference type="Gene3D" id="1.10.287.110">
    <property type="entry name" value="DnaJ domain"/>
    <property type="match status" value="1"/>
</dbReference>
<dbReference type="Pfam" id="PF00226">
    <property type="entry name" value="DnaJ"/>
    <property type="match status" value="1"/>
</dbReference>
<evidence type="ECO:0000259" key="2">
    <source>
        <dbReference type="PROSITE" id="PS50076"/>
    </source>
</evidence>
<feature type="non-terminal residue" evidence="3">
    <location>
        <position position="1"/>
    </location>
</feature>
<dbReference type="Proteomes" id="UP001434883">
    <property type="component" value="Unassembled WGS sequence"/>
</dbReference>
<dbReference type="InterPro" id="IPR001623">
    <property type="entry name" value="DnaJ_domain"/>
</dbReference>
<evidence type="ECO:0000313" key="3">
    <source>
        <dbReference type="EMBL" id="MEQ2212338.1"/>
    </source>
</evidence>
<dbReference type="SUPFAM" id="SSF46565">
    <property type="entry name" value="Chaperone J-domain"/>
    <property type="match status" value="1"/>
</dbReference>
<dbReference type="InterPro" id="IPR052763">
    <property type="entry name" value="DnaJ_C4"/>
</dbReference>
<comment type="caution">
    <text evidence="3">The sequence shown here is derived from an EMBL/GenBank/DDBJ whole genome shotgun (WGS) entry which is preliminary data.</text>
</comment>
<organism evidence="3 4">
    <name type="scientific">Xenoophorus captivus</name>
    <dbReference type="NCBI Taxonomy" id="1517983"/>
    <lineage>
        <taxon>Eukaryota</taxon>
        <taxon>Metazoa</taxon>
        <taxon>Chordata</taxon>
        <taxon>Craniata</taxon>
        <taxon>Vertebrata</taxon>
        <taxon>Euteleostomi</taxon>
        <taxon>Actinopterygii</taxon>
        <taxon>Neopterygii</taxon>
        <taxon>Teleostei</taxon>
        <taxon>Neoteleostei</taxon>
        <taxon>Acanthomorphata</taxon>
        <taxon>Ovalentaria</taxon>
        <taxon>Atherinomorphae</taxon>
        <taxon>Cyprinodontiformes</taxon>
        <taxon>Goodeidae</taxon>
        <taxon>Xenoophorus</taxon>
    </lineage>
</organism>
<dbReference type="PROSITE" id="PS50076">
    <property type="entry name" value="DNAJ_2"/>
    <property type="match status" value="1"/>
</dbReference>
<dbReference type="InterPro" id="IPR036869">
    <property type="entry name" value="J_dom_sf"/>
</dbReference>
<feature type="region of interest" description="Disordered" evidence="1">
    <location>
        <begin position="33"/>
        <end position="59"/>
    </location>
</feature>
<dbReference type="PANTHER" id="PTHR44825">
    <property type="match status" value="1"/>
</dbReference>
<name>A0ABV0RXQ7_9TELE</name>
<dbReference type="PANTHER" id="PTHR44825:SF1">
    <property type="entry name" value="DNAJ HOMOLOG SUBFAMILY C MEMBER 4"/>
    <property type="match status" value="1"/>
</dbReference>
<dbReference type="EMBL" id="JAHRIN010059673">
    <property type="protein sequence ID" value="MEQ2212338.1"/>
    <property type="molecule type" value="Genomic_DNA"/>
</dbReference>
<feature type="compositionally biased region" description="Polar residues" evidence="1">
    <location>
        <begin position="33"/>
        <end position="46"/>
    </location>
</feature>
<keyword evidence="4" id="KW-1185">Reference proteome</keyword>
<sequence>LNIFCHAAGSSAATMPELYLVLQERTADALTSPSTRVSQITDSGSLVPQLHPDSDPSNPELHSQFVELNEAYRVLSKELSRKEYDFKLQHPYQGGQAFRSTSTHTVYRR</sequence>
<evidence type="ECO:0000256" key="1">
    <source>
        <dbReference type="SAM" id="MobiDB-lite"/>
    </source>
</evidence>
<feature type="domain" description="J" evidence="2">
    <location>
        <begin position="17"/>
        <end position="88"/>
    </location>
</feature>
<dbReference type="CDD" id="cd06257">
    <property type="entry name" value="DnaJ"/>
    <property type="match status" value="1"/>
</dbReference>